<sequence length="133" mass="14626">MEGASMDEKEIDGKYTVDEQIVGPTTNFAKIYPSLSSTMLQQEFTHSTCPEMKAREWLSLSIAHGNDGAKIMGNATSSYTAPKTSMSLLAIDHIFYTINSTTTLLNSHRVFPSQCVSLPSIDSTLFDLYPPNP</sequence>
<dbReference type="SUPFAM" id="SSF101152">
    <property type="entry name" value="Mob1/phocein"/>
    <property type="match status" value="1"/>
</dbReference>
<dbReference type="EMBL" id="ML180331">
    <property type="protein sequence ID" value="THU77816.1"/>
    <property type="molecule type" value="Genomic_DNA"/>
</dbReference>
<proteinExistence type="predicted"/>
<reference evidence="1 2" key="1">
    <citation type="journal article" date="2019" name="Nat. Ecol. Evol.">
        <title>Megaphylogeny resolves global patterns of mushroom evolution.</title>
        <authorList>
            <person name="Varga T."/>
            <person name="Krizsan K."/>
            <person name="Foldi C."/>
            <person name="Dima B."/>
            <person name="Sanchez-Garcia M."/>
            <person name="Sanchez-Ramirez S."/>
            <person name="Szollosi G.J."/>
            <person name="Szarkandi J.G."/>
            <person name="Papp V."/>
            <person name="Albert L."/>
            <person name="Andreopoulos W."/>
            <person name="Angelini C."/>
            <person name="Antonin V."/>
            <person name="Barry K.W."/>
            <person name="Bougher N.L."/>
            <person name="Buchanan P."/>
            <person name="Buyck B."/>
            <person name="Bense V."/>
            <person name="Catcheside P."/>
            <person name="Chovatia M."/>
            <person name="Cooper J."/>
            <person name="Damon W."/>
            <person name="Desjardin D."/>
            <person name="Finy P."/>
            <person name="Geml J."/>
            <person name="Haridas S."/>
            <person name="Hughes K."/>
            <person name="Justo A."/>
            <person name="Karasinski D."/>
            <person name="Kautmanova I."/>
            <person name="Kiss B."/>
            <person name="Kocsube S."/>
            <person name="Kotiranta H."/>
            <person name="LaButti K.M."/>
            <person name="Lechner B.E."/>
            <person name="Liimatainen K."/>
            <person name="Lipzen A."/>
            <person name="Lukacs Z."/>
            <person name="Mihaltcheva S."/>
            <person name="Morgado L.N."/>
            <person name="Niskanen T."/>
            <person name="Noordeloos M.E."/>
            <person name="Ohm R.A."/>
            <person name="Ortiz-Santana B."/>
            <person name="Ovrebo C."/>
            <person name="Racz N."/>
            <person name="Riley R."/>
            <person name="Savchenko A."/>
            <person name="Shiryaev A."/>
            <person name="Soop K."/>
            <person name="Spirin V."/>
            <person name="Szebenyi C."/>
            <person name="Tomsovsky M."/>
            <person name="Tulloss R.E."/>
            <person name="Uehling J."/>
            <person name="Grigoriev I.V."/>
            <person name="Vagvolgyi C."/>
            <person name="Papp T."/>
            <person name="Martin F.M."/>
            <person name="Miettinen O."/>
            <person name="Hibbett D.S."/>
            <person name="Nagy L.G."/>
        </authorList>
    </citation>
    <scope>NUCLEOTIDE SEQUENCE [LARGE SCALE GENOMIC DNA]</scope>
    <source>
        <strain evidence="1 2">CBS 962.96</strain>
    </source>
</reference>
<evidence type="ECO:0000313" key="1">
    <source>
        <dbReference type="EMBL" id="THU77816.1"/>
    </source>
</evidence>
<gene>
    <name evidence="1" type="ORF">K435DRAFT_877353</name>
</gene>
<dbReference type="InterPro" id="IPR036703">
    <property type="entry name" value="MOB_kinase_act_sf"/>
</dbReference>
<dbReference type="Proteomes" id="UP000297245">
    <property type="component" value="Unassembled WGS sequence"/>
</dbReference>
<keyword evidence="2" id="KW-1185">Reference proteome</keyword>
<protein>
    <submittedName>
        <fullName evidence="1">Uncharacterized protein</fullName>
    </submittedName>
</protein>
<dbReference type="OrthoDB" id="10262609at2759"/>
<accession>A0A4S8KQ15</accession>
<dbReference type="AlphaFoldDB" id="A0A4S8KQ15"/>
<name>A0A4S8KQ15_DENBC</name>
<dbReference type="Gene3D" id="1.20.140.30">
    <property type="entry name" value="MOB kinase activator"/>
    <property type="match status" value="1"/>
</dbReference>
<evidence type="ECO:0000313" key="2">
    <source>
        <dbReference type="Proteomes" id="UP000297245"/>
    </source>
</evidence>
<organism evidence="1 2">
    <name type="scientific">Dendrothele bispora (strain CBS 962.96)</name>
    <dbReference type="NCBI Taxonomy" id="1314807"/>
    <lineage>
        <taxon>Eukaryota</taxon>
        <taxon>Fungi</taxon>
        <taxon>Dikarya</taxon>
        <taxon>Basidiomycota</taxon>
        <taxon>Agaricomycotina</taxon>
        <taxon>Agaricomycetes</taxon>
        <taxon>Agaricomycetidae</taxon>
        <taxon>Agaricales</taxon>
        <taxon>Agaricales incertae sedis</taxon>
        <taxon>Dendrothele</taxon>
    </lineage>
</organism>